<dbReference type="AlphaFoldDB" id="A0A2T2X8I8"/>
<reference evidence="1 2" key="1">
    <citation type="journal article" date="2014" name="BMC Genomics">
        <title>Comparison of environmental and isolate Sulfobacillus genomes reveals diverse carbon, sulfur, nitrogen, and hydrogen metabolisms.</title>
        <authorList>
            <person name="Justice N.B."/>
            <person name="Norman A."/>
            <person name="Brown C.T."/>
            <person name="Singh A."/>
            <person name="Thomas B.C."/>
            <person name="Banfield J.F."/>
        </authorList>
    </citation>
    <scope>NUCLEOTIDE SEQUENCE [LARGE SCALE GENOMIC DNA]</scope>
    <source>
        <strain evidence="1">AMDSBA4</strain>
    </source>
</reference>
<dbReference type="EMBL" id="PXYW01000074">
    <property type="protein sequence ID" value="PSR30812.1"/>
    <property type="molecule type" value="Genomic_DNA"/>
</dbReference>
<protein>
    <recommendedName>
        <fullName evidence="3">Orc1-like AAA ATPase domain-containing protein</fullName>
    </recommendedName>
</protein>
<organism evidence="1 2">
    <name type="scientific">Sulfobacillus benefaciens</name>
    <dbReference type="NCBI Taxonomy" id="453960"/>
    <lineage>
        <taxon>Bacteria</taxon>
        <taxon>Bacillati</taxon>
        <taxon>Bacillota</taxon>
        <taxon>Clostridia</taxon>
        <taxon>Eubacteriales</taxon>
        <taxon>Clostridiales Family XVII. Incertae Sedis</taxon>
        <taxon>Sulfobacillus</taxon>
    </lineage>
</organism>
<dbReference type="Proteomes" id="UP000242972">
    <property type="component" value="Unassembled WGS sequence"/>
</dbReference>
<evidence type="ECO:0000313" key="2">
    <source>
        <dbReference type="Proteomes" id="UP000242972"/>
    </source>
</evidence>
<evidence type="ECO:0008006" key="3">
    <source>
        <dbReference type="Google" id="ProtNLM"/>
    </source>
</evidence>
<dbReference type="PRINTS" id="PR00364">
    <property type="entry name" value="DISEASERSIST"/>
</dbReference>
<sequence length="716" mass="80002">MHAKFGEHPQVSDSMPERIFVGRHHEMDILKRWVSTPRPASTVYAVSGIGGVGKSSLLAHFYQYSSTSGIPSLWVDGRSCVRTPQGFLDHLASAWEFAGLPTTRYASLNHALATILQKQKVVVTIDNFDALSAISEWLLHVWLRSLPEQRLMLIMAARTFSIPRGSGQWMAGKRWESLSLELLSSSEVMEFVAHALPTAPRSLHQQLVQLTGGLPLALTLALESTRGKTPRQEMFSDSPIGEDQWIHTLIGQWLREVSDEGVQSAVEALSLVESADQDTLSAALGQAMPMAQYLALTSLSFVRTTTDGVTLHDLVREYLRRDLEQRRPAHIWALRHRLSDYLLNLLHTGTASLRSRAARQLLTLSVDALPLPTGYADLSAHGVFSPQSPFQPDDLPHLERMVKDWAHAYALPGQWGTYLKFLQEFSQRFPDDIRILRDSQGVPLAASFFTIVHRNTGELLSRYFPAETRECLTREEMMRSPQYASTYYAILVCVNQRATHLPVADLTGALIREGLALLGSGTRVTLVATHPDLLALLTSLGFTITPAKSRDCDLPGLKAHVCTLDLTGGRFGQWVRYLLQRSQEPMSPLEPFAVSNEVKRTGLDPTILRRGLSLLPSPSRFYRSELAEKWPGSAEELHLLLIRALNGHDPSLWRYVSEDLLTLLRHSFLSAGSTTMSVAEELHLSRASYYRRLRTALEGMVEWLDTIHPSGSFLKP</sequence>
<name>A0A2T2X8I8_9FIRM</name>
<accession>A0A2T2X8I8</accession>
<dbReference type="InterPro" id="IPR027417">
    <property type="entry name" value="P-loop_NTPase"/>
</dbReference>
<comment type="caution">
    <text evidence="1">The sequence shown here is derived from an EMBL/GenBank/DDBJ whole genome shotgun (WGS) entry which is preliminary data.</text>
</comment>
<dbReference type="SUPFAM" id="SSF52540">
    <property type="entry name" value="P-loop containing nucleoside triphosphate hydrolases"/>
    <property type="match status" value="1"/>
</dbReference>
<gene>
    <name evidence="1" type="ORF">C7B46_17550</name>
</gene>
<dbReference type="Gene3D" id="3.40.50.300">
    <property type="entry name" value="P-loop containing nucleotide triphosphate hydrolases"/>
    <property type="match status" value="1"/>
</dbReference>
<proteinExistence type="predicted"/>
<evidence type="ECO:0000313" key="1">
    <source>
        <dbReference type="EMBL" id="PSR30812.1"/>
    </source>
</evidence>